<evidence type="ECO:0000256" key="4">
    <source>
        <dbReference type="ARBA" id="ARBA00022438"/>
    </source>
</evidence>
<keyword evidence="9" id="KW-0482">Metalloprotease</keyword>
<dbReference type="NCBIfam" id="TIGR01882">
    <property type="entry name" value="peptidase-T"/>
    <property type="match status" value="1"/>
</dbReference>
<reference evidence="12 13" key="1">
    <citation type="submission" date="2020-08" db="EMBL/GenBank/DDBJ databases">
        <title>Genome public.</title>
        <authorList>
            <person name="Liu C."/>
            <person name="Sun Q."/>
        </authorList>
    </citation>
    <scope>NUCLEOTIDE SEQUENCE [LARGE SCALE GENOMIC DNA]</scope>
    <source>
        <strain evidence="12 13">New-38</strain>
    </source>
</reference>
<evidence type="ECO:0000256" key="9">
    <source>
        <dbReference type="ARBA" id="ARBA00023049"/>
    </source>
</evidence>
<keyword evidence="7 12" id="KW-0378">Hydrolase</keyword>
<dbReference type="NCBIfam" id="NF003976">
    <property type="entry name" value="PRK05469.1"/>
    <property type="match status" value="1"/>
</dbReference>
<feature type="domain" description="Peptidase M20 dimerisation" evidence="11">
    <location>
        <begin position="206"/>
        <end position="308"/>
    </location>
</feature>
<evidence type="ECO:0000256" key="3">
    <source>
        <dbReference type="ARBA" id="ARBA00009692"/>
    </source>
</evidence>
<evidence type="ECO:0000313" key="12">
    <source>
        <dbReference type="EMBL" id="MBC5730403.1"/>
    </source>
</evidence>
<dbReference type="SUPFAM" id="SSF53187">
    <property type="entry name" value="Zn-dependent exopeptidases"/>
    <property type="match status" value="1"/>
</dbReference>
<dbReference type="GO" id="GO:0045148">
    <property type="term" value="F:tripeptide aminopeptidase activity"/>
    <property type="evidence" value="ECO:0007669"/>
    <property type="project" value="UniProtKB-EC"/>
</dbReference>
<dbReference type="PANTHER" id="PTHR42994">
    <property type="entry name" value="PEPTIDASE T"/>
    <property type="match status" value="1"/>
</dbReference>
<keyword evidence="5" id="KW-0645">Protease</keyword>
<comment type="similarity">
    <text evidence="3">Belongs to the peptidase M20B family.</text>
</comment>
<proteinExistence type="inferred from homology"/>
<evidence type="ECO:0000256" key="6">
    <source>
        <dbReference type="ARBA" id="ARBA00022723"/>
    </source>
</evidence>
<keyword evidence="8" id="KW-0862">Zinc</keyword>
<keyword evidence="4 12" id="KW-0031">Aminopeptidase</keyword>
<evidence type="ECO:0000256" key="7">
    <source>
        <dbReference type="ARBA" id="ARBA00022801"/>
    </source>
</evidence>
<dbReference type="Pfam" id="PF01546">
    <property type="entry name" value="Peptidase_M20"/>
    <property type="match status" value="1"/>
</dbReference>
<dbReference type="NCBIfam" id="NF009920">
    <property type="entry name" value="PRK13381.1"/>
    <property type="match status" value="1"/>
</dbReference>
<comment type="catalytic activity">
    <reaction evidence="1">
        <text>Release of the N-terminal residue from a tripeptide.</text>
        <dbReference type="EC" id="3.4.11.4"/>
    </reaction>
</comment>
<keyword evidence="6" id="KW-0479">Metal-binding</keyword>
<dbReference type="InterPro" id="IPR011650">
    <property type="entry name" value="Peptidase_M20_dimer"/>
</dbReference>
<dbReference type="PIRSF" id="PIRSF037215">
    <property type="entry name" value="Peptidase_M20B"/>
    <property type="match status" value="1"/>
</dbReference>
<sequence>MHVIDRFLKYVSYDTQSDENSSTVPTTEKQKVLGSALAAELAQMGLQNAHMTEQGYVYAWLPATPGCEGIPCMGLIAHMDTSPDAPGGGVQARIVRYEGGDIVLNQEKGIVMRASEFESLEKYVGKDLIVTDGTTLLGADDKAGVAEIVSAMEYLTAHPEIPHGRIAVGFTPDEEVGAGADCFDIEGFGAAVAYTVDGGELGELEYENFNAAGAKVVVHGVNIHPGSAKNKMKNALLIGHEFVSLLPPAETPAHTEGYEGFYHLSNMAGDETRTELSYIIRDHDRPRFEDRKRTMERTAAYLNDKYGAGTVELELKDQYYNMREKIEPHMYLVLKARAAMEACGVTPLEVPIRGGTDGARLSYEGLPCPNLCTGGVNFHGVHEYIPTFALEKMVEVLVRLVTAEG</sequence>
<evidence type="ECO:0000256" key="8">
    <source>
        <dbReference type="ARBA" id="ARBA00022833"/>
    </source>
</evidence>
<accession>A0ABR7HSC8</accession>
<dbReference type="EMBL" id="JACOPR010000003">
    <property type="protein sequence ID" value="MBC5730403.1"/>
    <property type="molecule type" value="Genomic_DNA"/>
</dbReference>
<comment type="caution">
    <text evidence="12">The sequence shown here is derived from an EMBL/GenBank/DDBJ whole genome shotgun (WGS) entry which is preliminary data.</text>
</comment>
<evidence type="ECO:0000259" key="11">
    <source>
        <dbReference type="Pfam" id="PF07687"/>
    </source>
</evidence>
<organism evidence="12 13">
    <name type="scientific">Pseudoflavonifractor hominis</name>
    <dbReference type="NCBI Taxonomy" id="2763059"/>
    <lineage>
        <taxon>Bacteria</taxon>
        <taxon>Bacillati</taxon>
        <taxon>Bacillota</taxon>
        <taxon>Clostridia</taxon>
        <taxon>Eubacteriales</taxon>
        <taxon>Oscillospiraceae</taxon>
        <taxon>Pseudoflavonifractor</taxon>
    </lineage>
</organism>
<dbReference type="PROSITE" id="PS00759">
    <property type="entry name" value="ARGE_DAPE_CPG2_2"/>
    <property type="match status" value="1"/>
</dbReference>
<comment type="cofactor">
    <cofactor evidence="2">
        <name>Zn(2+)</name>
        <dbReference type="ChEBI" id="CHEBI:29105"/>
    </cofactor>
</comment>
<dbReference type="InterPro" id="IPR001261">
    <property type="entry name" value="ArgE/DapE_CS"/>
</dbReference>
<name>A0ABR7HSC8_9FIRM</name>
<dbReference type="Proteomes" id="UP000660021">
    <property type="component" value="Unassembled WGS sequence"/>
</dbReference>
<protein>
    <recommendedName>
        <fullName evidence="10">Peptidase T</fullName>
        <ecNumber evidence="10">3.4.11.4</ecNumber>
    </recommendedName>
</protein>
<dbReference type="RefSeq" id="WP_186963324.1">
    <property type="nucleotide sequence ID" value="NZ_JACOPR010000003.1"/>
</dbReference>
<dbReference type="PANTHER" id="PTHR42994:SF1">
    <property type="entry name" value="PEPTIDASE T"/>
    <property type="match status" value="1"/>
</dbReference>
<dbReference type="Gene3D" id="3.30.70.360">
    <property type="match status" value="1"/>
</dbReference>
<evidence type="ECO:0000313" key="13">
    <source>
        <dbReference type="Proteomes" id="UP000660021"/>
    </source>
</evidence>
<dbReference type="InterPro" id="IPR036264">
    <property type="entry name" value="Bact_exopeptidase_dim_dom"/>
</dbReference>
<dbReference type="EC" id="3.4.11.4" evidence="10"/>
<keyword evidence="13" id="KW-1185">Reference proteome</keyword>
<gene>
    <name evidence="12" type="primary">pepT</name>
    <name evidence="12" type="ORF">H8S34_06095</name>
</gene>
<dbReference type="SUPFAM" id="SSF55031">
    <property type="entry name" value="Bacterial exopeptidase dimerisation domain"/>
    <property type="match status" value="1"/>
</dbReference>
<dbReference type="InterPro" id="IPR010161">
    <property type="entry name" value="Peptidase_M20B"/>
</dbReference>
<evidence type="ECO:0000256" key="2">
    <source>
        <dbReference type="ARBA" id="ARBA00001947"/>
    </source>
</evidence>
<dbReference type="CDD" id="cd03892">
    <property type="entry name" value="M20_peptT"/>
    <property type="match status" value="1"/>
</dbReference>
<evidence type="ECO:0000256" key="5">
    <source>
        <dbReference type="ARBA" id="ARBA00022670"/>
    </source>
</evidence>
<dbReference type="InterPro" id="IPR002933">
    <property type="entry name" value="Peptidase_M20"/>
</dbReference>
<dbReference type="Pfam" id="PF07687">
    <property type="entry name" value="M20_dimer"/>
    <property type="match status" value="1"/>
</dbReference>
<evidence type="ECO:0000256" key="10">
    <source>
        <dbReference type="NCBIfam" id="TIGR01882"/>
    </source>
</evidence>
<dbReference type="Gene3D" id="3.40.630.10">
    <property type="entry name" value="Zn peptidases"/>
    <property type="match status" value="1"/>
</dbReference>
<evidence type="ECO:0000256" key="1">
    <source>
        <dbReference type="ARBA" id="ARBA00000870"/>
    </source>
</evidence>